<dbReference type="GeneTree" id="ENSGT00390000010376"/>
<dbReference type="Bgee" id="ENSCHIG00000011859">
    <property type="expression patterns" value="Expressed in adult mammalian kidney and 2 other cell types or tissues"/>
</dbReference>
<dbReference type="Ensembl" id="ENSCHIT00000016547.1">
    <property type="protein sequence ID" value="ENSCHIP00000008784.1"/>
    <property type="gene ID" value="ENSCHIG00000011859.1"/>
</dbReference>
<dbReference type="EMBL" id="LWLT01000004">
    <property type="status" value="NOT_ANNOTATED_CDS"/>
    <property type="molecule type" value="Genomic_DNA"/>
</dbReference>
<feature type="region of interest" description="Disordered" evidence="1">
    <location>
        <begin position="29"/>
        <end position="61"/>
    </location>
</feature>
<dbReference type="GO" id="GO:0051988">
    <property type="term" value="P:regulation of attachment of spindle microtubules to kinetochore"/>
    <property type="evidence" value="ECO:0007669"/>
    <property type="project" value="InterPro"/>
</dbReference>
<proteinExistence type="predicted"/>
<dbReference type="GO" id="GO:0035371">
    <property type="term" value="C:microtubule plus-end"/>
    <property type="evidence" value="ECO:0007669"/>
    <property type="project" value="TreeGrafter"/>
</dbReference>
<feature type="compositionally biased region" description="Basic residues" evidence="1">
    <location>
        <begin position="45"/>
        <end position="55"/>
    </location>
</feature>
<evidence type="ECO:0000313" key="3">
    <source>
        <dbReference type="Proteomes" id="UP000291000"/>
    </source>
</evidence>
<dbReference type="Proteomes" id="UP000291000">
    <property type="component" value="Chromosome 3"/>
</dbReference>
<feature type="compositionally biased region" description="Polar residues" evidence="1">
    <location>
        <begin position="35"/>
        <end position="44"/>
    </location>
</feature>
<sequence length="100" mass="11535">MPACDTSKSLLRVKSKEADNDVRKIIRPRHENGQVKATDTATRRNISKSHKSHSKLKSEEELKDKNQLLKAINQQLHQKLSETQGELKDLTQKVELMEKF</sequence>
<dbReference type="PANTHER" id="PTHR31940:SF2">
    <property type="entry name" value="SMALL KINETOCHORE-ASSOCIATED PROTEIN"/>
    <property type="match status" value="1"/>
</dbReference>
<name>A0A452E9Z8_CAPHI</name>
<reference evidence="2 3" key="1">
    <citation type="submission" date="2016-04" db="EMBL/GenBank/DDBJ databases">
        <title>Polished mammalian reference genomes with single-molecule sequencing and chromosome conformation capture applied to the Capra hircus genome.</title>
        <authorList>
            <person name="Bickhart D.M."/>
            <person name="Koren S."/>
            <person name="Rosen B."/>
            <person name="Hastie A."/>
            <person name="Liachko I."/>
            <person name="Sullivan S.T."/>
            <person name="Burton J."/>
            <person name="Sayre B.L."/>
            <person name="Huson H.J."/>
            <person name="Lee J."/>
            <person name="Lam E."/>
            <person name="Kelley C.M."/>
            <person name="Hutchison J.L."/>
            <person name="Zhou Y."/>
            <person name="Sun J."/>
            <person name="Crisa A."/>
            <person name="Schwartz J.C."/>
            <person name="Hammond J.A."/>
            <person name="Schroeder S.G."/>
            <person name="Liu G.E."/>
            <person name="Dunham M."/>
            <person name="Shendure J."/>
            <person name="Sonstegard T.S."/>
            <person name="Phillippy A.M."/>
            <person name="Van Tassell C.P."/>
            <person name="Smith T.P."/>
        </authorList>
    </citation>
    <scope>NUCLEOTIDE SEQUENCE [LARGE SCALE GENOMIC DNA]</scope>
</reference>
<dbReference type="GO" id="GO:0007051">
    <property type="term" value="P:spindle organization"/>
    <property type="evidence" value="ECO:0007669"/>
    <property type="project" value="InterPro"/>
</dbReference>
<protein>
    <submittedName>
        <fullName evidence="2">Uncharacterized protein</fullName>
    </submittedName>
</protein>
<evidence type="ECO:0000313" key="2">
    <source>
        <dbReference type="Ensembl" id="ENSCHIP00000008784.1"/>
    </source>
</evidence>
<reference evidence="2" key="3">
    <citation type="submission" date="2025-09" db="UniProtKB">
        <authorList>
            <consortium name="Ensembl"/>
        </authorList>
    </citation>
    <scope>IDENTIFICATION</scope>
</reference>
<dbReference type="GO" id="GO:0000776">
    <property type="term" value="C:kinetochore"/>
    <property type="evidence" value="ECO:0007669"/>
    <property type="project" value="InterPro"/>
</dbReference>
<dbReference type="InterPro" id="IPR033373">
    <property type="entry name" value="SKAP"/>
</dbReference>
<evidence type="ECO:0000256" key="1">
    <source>
        <dbReference type="SAM" id="MobiDB-lite"/>
    </source>
</evidence>
<dbReference type="GO" id="GO:0000070">
    <property type="term" value="P:mitotic sister chromatid segregation"/>
    <property type="evidence" value="ECO:0007669"/>
    <property type="project" value="TreeGrafter"/>
</dbReference>
<keyword evidence="3" id="KW-1185">Reference proteome</keyword>
<reference evidence="2" key="2">
    <citation type="submission" date="2025-08" db="UniProtKB">
        <authorList>
            <consortium name="Ensembl"/>
        </authorList>
    </citation>
    <scope>IDENTIFICATION</scope>
</reference>
<dbReference type="GO" id="GO:0034451">
    <property type="term" value="C:centriolar satellite"/>
    <property type="evidence" value="ECO:0007669"/>
    <property type="project" value="TreeGrafter"/>
</dbReference>
<dbReference type="AlphaFoldDB" id="A0A452E9Z8"/>
<dbReference type="STRING" id="9925.ENSCHIP00000008784"/>
<dbReference type="PANTHER" id="PTHR31940">
    <property type="entry name" value="SMALL KINETOCHORE-ASSOCIATED PROTEIN"/>
    <property type="match status" value="1"/>
</dbReference>
<accession>A0A452E9Z8</accession>
<dbReference type="GO" id="GO:0072686">
    <property type="term" value="C:mitotic spindle"/>
    <property type="evidence" value="ECO:0007669"/>
    <property type="project" value="TreeGrafter"/>
</dbReference>
<organism evidence="2 3">
    <name type="scientific">Capra hircus</name>
    <name type="common">Goat</name>
    <dbReference type="NCBI Taxonomy" id="9925"/>
    <lineage>
        <taxon>Eukaryota</taxon>
        <taxon>Metazoa</taxon>
        <taxon>Chordata</taxon>
        <taxon>Craniata</taxon>
        <taxon>Vertebrata</taxon>
        <taxon>Euteleostomi</taxon>
        <taxon>Mammalia</taxon>
        <taxon>Eutheria</taxon>
        <taxon>Laurasiatheria</taxon>
        <taxon>Artiodactyla</taxon>
        <taxon>Ruminantia</taxon>
        <taxon>Pecora</taxon>
        <taxon>Bovidae</taxon>
        <taxon>Caprinae</taxon>
        <taxon>Capra</taxon>
    </lineage>
</organism>